<dbReference type="Proteomes" id="UP000256429">
    <property type="component" value="Unassembled WGS sequence"/>
</dbReference>
<gene>
    <name evidence="3" type="ORF">BX611_1464</name>
</gene>
<sequence>MYRLSSIILVVFASMQLLAQSPHGKELTVDCAQCHTSESWNVNIQTLKFNHNELTDFNLEGTHSEINCKECHTTLIFEEVQNQCISCHTDMHSASVGNDCARCHTAQNWNVDNIPELHEQNGFPLIGAHTSLNCVECHTSETNLRFDKLGNECVNCHQSDFNETINPNHTIADFSLNCTECHSAFDTTWSLGDFNHDKFPLTLGHDIQECKQCHKTNNFSDTSPECITCHQNDFNNSEIPNHTNAQFSTDCITCHTTNPDWTPANWNHDFYALNGAHAEISDDCVACHKPKYGTYDNTPTDCVGCHLEDFNSTTEPNHSASNFSTDCTYCHTENSWTPSTFNHDSFPLTLGHDIDGCTQCHTTSNYADASPECVSCHLNDFNNSEIPNHTNAQFSTDCITCHTTNPDWTPANWNHDFYALNGAHAEISDDCVACHKPKYGTYDNTPTDCVGCHLEDFNSTTEPNHSASNFSTDCTYCHTENSWTPSTFNHDSFPLTLGHDIDDCTQCHTTSNYSDTSSECVSCHLNDFNTTSDPDHQNAGFSTECNACHTTGGWTPATFDHDFFPLTLGHDINDCKQCHTTSNYADASSECVSCHLNDFNTTSDPDHQSAGFSTECTACHTTGGWTPATFDHDFFPLTLGHDINDCKQCHITNNYADASPECVSCHLNDFNTTSDPDHQSAGFSTECNACHTTGGWTPATFDHDSQYFPIYSGKHQGEWDKCTDCHTTNNYATFSCIDCHEHSNKAEVDSDHRGENGYVYESNACYRCHPDGRD</sequence>
<dbReference type="Gene3D" id="3.90.10.10">
    <property type="entry name" value="Cytochrome C3"/>
    <property type="match status" value="10"/>
</dbReference>
<feature type="signal peptide" evidence="2">
    <location>
        <begin position="1"/>
        <end position="19"/>
    </location>
</feature>
<dbReference type="PANTHER" id="PTHR35038:SF6">
    <property type="entry name" value="SURFACE LOCALIZED DECAHEME CYTOCHROME C LIPOPROTEIN"/>
    <property type="match status" value="1"/>
</dbReference>
<dbReference type="AlphaFoldDB" id="A0A3D9RZK6"/>
<accession>A0A3D9RZK6</accession>
<keyword evidence="4" id="KW-1185">Reference proteome</keyword>
<comment type="caution">
    <text evidence="3">The sequence shown here is derived from an EMBL/GenBank/DDBJ whole genome shotgun (WGS) entry which is preliminary data.</text>
</comment>
<dbReference type="GO" id="GO:0016491">
    <property type="term" value="F:oxidoreductase activity"/>
    <property type="evidence" value="ECO:0007669"/>
    <property type="project" value="TreeGrafter"/>
</dbReference>
<proteinExistence type="predicted"/>
<dbReference type="PANTHER" id="PTHR35038">
    <property type="entry name" value="DISSIMILATORY SULFITE REDUCTASE SIRA"/>
    <property type="match status" value="1"/>
</dbReference>
<feature type="chain" id="PRO_5017700211" evidence="2">
    <location>
        <begin position="20"/>
        <end position="774"/>
    </location>
</feature>
<organism evidence="3 4">
    <name type="scientific">Lutibacter oceani</name>
    <dbReference type="NCBI Taxonomy" id="1853311"/>
    <lineage>
        <taxon>Bacteria</taxon>
        <taxon>Pseudomonadati</taxon>
        <taxon>Bacteroidota</taxon>
        <taxon>Flavobacteriia</taxon>
        <taxon>Flavobacteriales</taxon>
        <taxon>Flavobacteriaceae</taxon>
        <taxon>Lutibacter</taxon>
    </lineage>
</organism>
<name>A0A3D9RZK6_9FLAO</name>
<dbReference type="EMBL" id="QTTQ01000010">
    <property type="protein sequence ID" value="REE81922.1"/>
    <property type="molecule type" value="Genomic_DNA"/>
</dbReference>
<evidence type="ECO:0000313" key="3">
    <source>
        <dbReference type="EMBL" id="REE81922.1"/>
    </source>
</evidence>
<dbReference type="SUPFAM" id="SSF48695">
    <property type="entry name" value="Multiheme cytochromes"/>
    <property type="match status" value="3"/>
</dbReference>
<dbReference type="InterPro" id="IPR036280">
    <property type="entry name" value="Multihaem_cyt_sf"/>
</dbReference>
<protein>
    <submittedName>
        <fullName evidence="3">Uncharacterized protein</fullName>
    </submittedName>
</protein>
<evidence type="ECO:0000256" key="2">
    <source>
        <dbReference type="SAM" id="SignalP"/>
    </source>
</evidence>
<dbReference type="InterPro" id="IPR051829">
    <property type="entry name" value="Multiheme_Cytochr_ET"/>
</dbReference>
<evidence type="ECO:0000256" key="1">
    <source>
        <dbReference type="ARBA" id="ARBA00022729"/>
    </source>
</evidence>
<keyword evidence="1 2" id="KW-0732">Signal</keyword>
<reference evidence="3 4" key="1">
    <citation type="submission" date="2018-08" db="EMBL/GenBank/DDBJ databases">
        <title>Genomic Encyclopedia of Type Strains, Phase III (KMG-III): the genomes of soil and plant-associated and newly described type strains.</title>
        <authorList>
            <person name="Whitman W."/>
        </authorList>
    </citation>
    <scope>NUCLEOTIDE SEQUENCE [LARGE SCALE GENOMIC DNA]</scope>
    <source>
        <strain evidence="3 4">325-5</strain>
    </source>
</reference>
<evidence type="ECO:0000313" key="4">
    <source>
        <dbReference type="Proteomes" id="UP000256429"/>
    </source>
</evidence>